<dbReference type="SUPFAM" id="SSF50978">
    <property type="entry name" value="WD40 repeat-like"/>
    <property type="match status" value="1"/>
</dbReference>
<dbReference type="Pfam" id="PF00400">
    <property type="entry name" value="WD40"/>
    <property type="match status" value="3"/>
</dbReference>
<evidence type="ECO:0000256" key="4">
    <source>
        <dbReference type="ARBA" id="ARBA00037338"/>
    </source>
</evidence>
<dbReference type="OrthoDB" id="7668193at2759"/>
<dbReference type="InterPro" id="IPR036322">
    <property type="entry name" value="WD40_repeat_dom_sf"/>
</dbReference>
<keyword evidence="1" id="KW-0853">WD repeat</keyword>
<dbReference type="Gene3D" id="2.130.10.10">
    <property type="entry name" value="YVTN repeat-like/Quinoprotein amine dehydrogenase"/>
    <property type="match status" value="2"/>
</dbReference>
<comment type="function">
    <text evidence="4">Component of the ASTRA complex involved in chromatin remodeling.</text>
</comment>
<proteinExistence type="inferred from homology"/>
<dbReference type="STRING" id="857566.A0A1E3PLD7"/>
<protein>
    <recommendedName>
        <fullName evidence="6">ASTRA-associated protein 1</fullName>
    </recommendedName>
</protein>
<keyword evidence="8" id="KW-1185">Reference proteome</keyword>
<keyword evidence="2" id="KW-0677">Repeat</keyword>
<reference evidence="7 8" key="1">
    <citation type="journal article" date="2016" name="Proc. Natl. Acad. Sci. U.S.A.">
        <title>Comparative genomics of biotechnologically important yeasts.</title>
        <authorList>
            <person name="Riley R."/>
            <person name="Haridas S."/>
            <person name="Wolfe K.H."/>
            <person name="Lopes M.R."/>
            <person name="Hittinger C.T."/>
            <person name="Goeker M."/>
            <person name="Salamov A.A."/>
            <person name="Wisecaver J.H."/>
            <person name="Long T.M."/>
            <person name="Calvey C.H."/>
            <person name="Aerts A.L."/>
            <person name="Barry K.W."/>
            <person name="Choi C."/>
            <person name="Clum A."/>
            <person name="Coughlan A.Y."/>
            <person name="Deshpande S."/>
            <person name="Douglass A.P."/>
            <person name="Hanson S.J."/>
            <person name="Klenk H.-P."/>
            <person name="LaButti K.M."/>
            <person name="Lapidus A."/>
            <person name="Lindquist E.A."/>
            <person name="Lipzen A.M."/>
            <person name="Meier-Kolthoff J.P."/>
            <person name="Ohm R.A."/>
            <person name="Otillar R.P."/>
            <person name="Pangilinan J.L."/>
            <person name="Peng Y."/>
            <person name="Rokas A."/>
            <person name="Rosa C.A."/>
            <person name="Scheuner C."/>
            <person name="Sibirny A.A."/>
            <person name="Slot J.C."/>
            <person name="Stielow J.B."/>
            <person name="Sun H."/>
            <person name="Kurtzman C.P."/>
            <person name="Blackwell M."/>
            <person name="Grigoriev I.V."/>
            <person name="Jeffries T.W."/>
        </authorList>
    </citation>
    <scope>NUCLEOTIDE SEQUENCE [LARGE SCALE GENOMIC DNA]</scope>
    <source>
        <strain evidence="7 8">DSM 6958</strain>
    </source>
</reference>
<comment type="similarity">
    <text evidence="5">Belongs to the WD repeat ASA1 family.</text>
</comment>
<evidence type="ECO:0000256" key="6">
    <source>
        <dbReference type="ARBA" id="ARBA00040563"/>
    </source>
</evidence>
<sequence length="419" mass="46826">MMVKTVTNAQGVRALAVLRGHAFPITSLDFHRSRPVLISADEGGWCIVWSLVSRRPRLVWRSHTKAAILVQWIDTNHVLSHGRDNRVHIYRIEDSIICATEWNEASAQTILDTRLPTVKDSGDQWIKPWLVFSMDVNTLNFCAASILNIPINKEDPKSYTTKLAVPNTVFSEMIDIYTLAESSRELTRQFKAIEFKPSGGTTQAMIEKKSGIVMAVAWVSEQYLIAAYESGHVVVFELIYPINGPTTTTIIYEDKSHQQPVLAISVHPSRKTFITTGADSRIIKHPLPLLTTEHYPQTPLTVFDTKHKGLAFNAVRSDGKLVATAGWDGMVRVFGYKHLTPLAVFKGGRQDDVKCLAFSVVDPQLETPASSDNSDNILLTTVKNQLIQQSAVLKTNRVMETHWLAVGGKDCRVALYNIY</sequence>
<evidence type="ECO:0000256" key="5">
    <source>
        <dbReference type="ARBA" id="ARBA00037931"/>
    </source>
</evidence>
<dbReference type="GO" id="GO:0006325">
    <property type="term" value="P:chromatin organization"/>
    <property type="evidence" value="ECO:0007669"/>
    <property type="project" value="UniProtKB-KW"/>
</dbReference>
<gene>
    <name evidence="7" type="ORF">NADFUDRAFT_82991</name>
</gene>
<evidence type="ECO:0000313" key="7">
    <source>
        <dbReference type="EMBL" id="ODQ66138.1"/>
    </source>
</evidence>
<dbReference type="PANTHER" id="PTHR19854:SF1">
    <property type="entry name" value="GUANINE NUCLEOTIDE-BINDING PROTEIN SUBUNIT BETA-LIKE PROTEIN 1"/>
    <property type="match status" value="1"/>
</dbReference>
<keyword evidence="3" id="KW-0156">Chromatin regulator</keyword>
<evidence type="ECO:0000256" key="3">
    <source>
        <dbReference type="ARBA" id="ARBA00022853"/>
    </source>
</evidence>
<dbReference type="EMBL" id="KV454409">
    <property type="protein sequence ID" value="ODQ66138.1"/>
    <property type="molecule type" value="Genomic_DNA"/>
</dbReference>
<dbReference type="InterPro" id="IPR001680">
    <property type="entry name" value="WD40_rpt"/>
</dbReference>
<dbReference type="Proteomes" id="UP000095009">
    <property type="component" value="Unassembled WGS sequence"/>
</dbReference>
<dbReference type="InterPro" id="IPR015943">
    <property type="entry name" value="WD40/YVTN_repeat-like_dom_sf"/>
</dbReference>
<dbReference type="SMART" id="SM00320">
    <property type="entry name" value="WD40"/>
    <property type="match status" value="6"/>
</dbReference>
<dbReference type="PANTHER" id="PTHR19854">
    <property type="entry name" value="TRANSDUCIN BETA-LIKE 3"/>
    <property type="match status" value="1"/>
</dbReference>
<name>A0A1E3PLD7_9ASCO</name>
<evidence type="ECO:0000313" key="8">
    <source>
        <dbReference type="Proteomes" id="UP000095009"/>
    </source>
</evidence>
<evidence type="ECO:0000256" key="2">
    <source>
        <dbReference type="ARBA" id="ARBA00022737"/>
    </source>
</evidence>
<dbReference type="AlphaFoldDB" id="A0A1E3PLD7"/>
<accession>A0A1E3PLD7</accession>
<evidence type="ECO:0000256" key="1">
    <source>
        <dbReference type="ARBA" id="ARBA00022574"/>
    </source>
</evidence>
<organism evidence="7 8">
    <name type="scientific">Nadsonia fulvescens var. elongata DSM 6958</name>
    <dbReference type="NCBI Taxonomy" id="857566"/>
    <lineage>
        <taxon>Eukaryota</taxon>
        <taxon>Fungi</taxon>
        <taxon>Dikarya</taxon>
        <taxon>Ascomycota</taxon>
        <taxon>Saccharomycotina</taxon>
        <taxon>Dipodascomycetes</taxon>
        <taxon>Dipodascales</taxon>
        <taxon>Dipodascales incertae sedis</taxon>
        <taxon>Nadsonia</taxon>
    </lineage>
</organism>